<organism evidence="1">
    <name type="scientific">marine metagenome</name>
    <dbReference type="NCBI Taxonomy" id="408172"/>
    <lineage>
        <taxon>unclassified sequences</taxon>
        <taxon>metagenomes</taxon>
        <taxon>ecological metagenomes</taxon>
    </lineage>
</organism>
<evidence type="ECO:0000313" key="1">
    <source>
        <dbReference type="EMBL" id="SVE37406.1"/>
    </source>
</evidence>
<protein>
    <submittedName>
        <fullName evidence="1">Uncharacterized protein</fullName>
    </submittedName>
</protein>
<accession>A0A383CYM8</accession>
<reference evidence="1" key="1">
    <citation type="submission" date="2018-05" db="EMBL/GenBank/DDBJ databases">
        <authorList>
            <person name="Lanie J.A."/>
            <person name="Ng W.-L."/>
            <person name="Kazmierczak K.M."/>
            <person name="Andrzejewski T.M."/>
            <person name="Davidsen T.M."/>
            <person name="Wayne K.J."/>
            <person name="Tettelin H."/>
            <person name="Glass J.I."/>
            <person name="Rusch D."/>
            <person name="Podicherti R."/>
            <person name="Tsui H.-C.T."/>
            <person name="Winkler M.E."/>
        </authorList>
    </citation>
    <scope>NUCLEOTIDE SEQUENCE</scope>
</reference>
<gene>
    <name evidence="1" type="ORF">METZ01_LOCUS490260</name>
</gene>
<dbReference type="EMBL" id="UINC01212882">
    <property type="protein sequence ID" value="SVE37406.1"/>
    <property type="molecule type" value="Genomic_DNA"/>
</dbReference>
<name>A0A383CYM8_9ZZZZ</name>
<sequence length="51" mass="5710">MAVNHQRNTSAVLYHSLAETEADVMILNQYPSSELTKVATNFSGHETFPCR</sequence>
<dbReference type="AlphaFoldDB" id="A0A383CYM8"/>
<proteinExistence type="predicted"/>